<keyword evidence="8" id="KW-0472">Membrane</keyword>
<evidence type="ECO:0000256" key="7">
    <source>
        <dbReference type="ARBA" id="ARBA00022989"/>
    </source>
</evidence>
<comment type="subcellular location">
    <subcellularLocation>
        <location evidence="1">Cytoplasm</location>
    </subcellularLocation>
    <subcellularLocation>
        <location evidence="2">Membrane</location>
        <topology evidence="2">Single-pass type II membrane protein</topology>
    </subcellularLocation>
</comment>
<dbReference type="OMA" id="IQLPNHE"/>
<keyword evidence="5" id="KW-0378">Hydrolase</keyword>
<dbReference type="PANTHER" id="PTHR46197">
    <property type="entry name" value="PROTEIN ABHD14B-LIKE"/>
    <property type="match status" value="1"/>
</dbReference>
<dbReference type="OrthoDB" id="284184at2759"/>
<keyword evidence="7" id="KW-1133">Transmembrane helix</keyword>
<dbReference type="InParanoid" id="A7SQ73"/>
<evidence type="ECO:0000256" key="11">
    <source>
        <dbReference type="ARBA" id="ARBA00056841"/>
    </source>
</evidence>
<gene>
    <name evidence="14" type="ORF">NEMVEDRAFT_v1g173117</name>
</gene>
<dbReference type="ESTHER" id="nemve-a7sq73">
    <property type="family name" value="CIB-CCG1-interacting-factor-B"/>
</dbReference>
<keyword evidence="15" id="KW-1185">Reference proteome</keyword>
<dbReference type="AlphaFoldDB" id="A7SQ73"/>
<organism evidence="14 15">
    <name type="scientific">Nematostella vectensis</name>
    <name type="common">Starlet sea anemone</name>
    <dbReference type="NCBI Taxonomy" id="45351"/>
    <lineage>
        <taxon>Eukaryota</taxon>
        <taxon>Metazoa</taxon>
        <taxon>Cnidaria</taxon>
        <taxon>Anthozoa</taxon>
        <taxon>Hexacorallia</taxon>
        <taxon>Actiniaria</taxon>
        <taxon>Edwardsiidae</taxon>
        <taxon>Nematostella</taxon>
    </lineage>
</organism>
<evidence type="ECO:0000256" key="10">
    <source>
        <dbReference type="ARBA" id="ARBA00037942"/>
    </source>
</evidence>
<evidence type="ECO:0000256" key="12">
    <source>
        <dbReference type="ARBA" id="ARBA00073591"/>
    </source>
</evidence>
<dbReference type="SUPFAM" id="SSF53474">
    <property type="entry name" value="alpha/beta-Hydrolases"/>
    <property type="match status" value="1"/>
</dbReference>
<evidence type="ECO:0000256" key="3">
    <source>
        <dbReference type="ARBA" id="ARBA00022490"/>
    </source>
</evidence>
<evidence type="ECO:0000256" key="2">
    <source>
        <dbReference type="ARBA" id="ARBA00004606"/>
    </source>
</evidence>
<evidence type="ECO:0000256" key="1">
    <source>
        <dbReference type="ARBA" id="ARBA00004496"/>
    </source>
</evidence>
<dbReference type="STRING" id="45351.A7SQ73"/>
<dbReference type="PANTHER" id="PTHR46197:SF3">
    <property type="entry name" value="AB HYDROLASE-1 DOMAIN-CONTAINING PROTEIN"/>
    <property type="match status" value="1"/>
</dbReference>
<evidence type="ECO:0000256" key="4">
    <source>
        <dbReference type="ARBA" id="ARBA00022692"/>
    </source>
</evidence>
<dbReference type="GO" id="GO:0005737">
    <property type="term" value="C:cytoplasm"/>
    <property type="evidence" value="ECO:0000318"/>
    <property type="project" value="GO_Central"/>
</dbReference>
<reference evidence="14 15" key="1">
    <citation type="journal article" date="2007" name="Science">
        <title>Sea anemone genome reveals ancestral eumetazoan gene repertoire and genomic organization.</title>
        <authorList>
            <person name="Putnam N.H."/>
            <person name="Srivastava M."/>
            <person name="Hellsten U."/>
            <person name="Dirks B."/>
            <person name="Chapman J."/>
            <person name="Salamov A."/>
            <person name="Terry A."/>
            <person name="Shapiro H."/>
            <person name="Lindquist E."/>
            <person name="Kapitonov V.V."/>
            <person name="Jurka J."/>
            <person name="Genikhovich G."/>
            <person name="Grigoriev I.V."/>
            <person name="Lucas S.M."/>
            <person name="Steele R.E."/>
            <person name="Finnerty J.R."/>
            <person name="Technau U."/>
            <person name="Martindale M.Q."/>
            <person name="Rokhsar D.S."/>
        </authorList>
    </citation>
    <scope>NUCLEOTIDE SEQUENCE [LARGE SCALE GENOMIC DNA]</scope>
    <source>
        <strain evidence="15">CH2 X CH6</strain>
    </source>
</reference>
<keyword evidence="4" id="KW-0812">Transmembrane</keyword>
<dbReference type="KEGG" id="nve:5505383"/>
<dbReference type="GO" id="GO:0016020">
    <property type="term" value="C:membrane"/>
    <property type="evidence" value="ECO:0007669"/>
    <property type="project" value="UniProtKB-SubCell"/>
</dbReference>
<dbReference type="EMBL" id="DS469742">
    <property type="protein sequence ID" value="EDO34116.1"/>
    <property type="molecule type" value="Genomic_DNA"/>
</dbReference>
<evidence type="ECO:0000256" key="6">
    <source>
        <dbReference type="ARBA" id="ARBA00022968"/>
    </source>
</evidence>
<dbReference type="PhylomeDB" id="A7SQ73"/>
<evidence type="ECO:0000256" key="13">
    <source>
        <dbReference type="ARBA" id="ARBA00079023"/>
    </source>
</evidence>
<evidence type="ECO:0000313" key="14">
    <source>
        <dbReference type="EMBL" id="EDO34116.1"/>
    </source>
</evidence>
<keyword evidence="9" id="KW-0325">Glycoprotein</keyword>
<comment type="similarity">
    <text evidence="10">Belongs to the AB hydrolase superfamily. ABHD14 family.</text>
</comment>
<dbReference type="InterPro" id="IPR029058">
    <property type="entry name" value="AB_hydrolase_fold"/>
</dbReference>
<evidence type="ECO:0000256" key="5">
    <source>
        <dbReference type="ARBA" id="ARBA00022801"/>
    </source>
</evidence>
<dbReference type="FunFam" id="3.40.50.1820:FF:000093">
    <property type="entry name" value="protein ABHD14A isoform X1"/>
    <property type="match status" value="1"/>
</dbReference>
<dbReference type="HOGENOM" id="CLU_020336_28_0_1"/>
<evidence type="ECO:0000256" key="8">
    <source>
        <dbReference type="ARBA" id="ARBA00023136"/>
    </source>
</evidence>
<keyword evidence="3" id="KW-0963">Cytoplasm</keyword>
<proteinExistence type="inferred from homology"/>
<accession>A7SQ73</accession>
<evidence type="ECO:0000313" key="15">
    <source>
        <dbReference type="Proteomes" id="UP000001593"/>
    </source>
</evidence>
<dbReference type="Proteomes" id="UP000001593">
    <property type="component" value="Unassembled WGS sequence"/>
</dbReference>
<keyword evidence="6" id="KW-0735">Signal-anchor</keyword>
<name>A7SQ73_NEMVE</name>
<comment type="function">
    <text evidence="11">Possible role in granule neuron development.</text>
</comment>
<evidence type="ECO:0000256" key="9">
    <source>
        <dbReference type="ARBA" id="ARBA00023180"/>
    </source>
</evidence>
<dbReference type="Gene3D" id="3.40.50.1820">
    <property type="entry name" value="alpha/beta hydrolase"/>
    <property type="match status" value="1"/>
</dbReference>
<dbReference type="eggNOG" id="ENOG502QR0B">
    <property type="taxonomic scope" value="Eukaryota"/>
</dbReference>
<dbReference type="GO" id="GO:0016787">
    <property type="term" value="F:hydrolase activity"/>
    <property type="evidence" value="ECO:0007669"/>
    <property type="project" value="UniProtKB-KW"/>
</dbReference>
<sequence>MVSTGYLDIEGSKEAIFYRHVNPENAKMSLLFLHGQAFKSKTWQDIGTLDFLSKKGYRVMAIDLPSFGNSKMKLPVSMKERGELLDKLISLLELHYPVLVAPSMSGSFALPFIFSNDNAKKLRGFIPIAPVHTDQYKPEQYKSLKLKTMIVYGQDDKQLGLQSLERLKNIPERLIKRIDGAGHACYMNNTAEFHSYLEEFLESLEKTSVGKL</sequence>
<protein>
    <recommendedName>
        <fullName evidence="12">Protein ABHD14A</fullName>
    </recommendedName>
    <alternativeName>
        <fullName evidence="13">Alpha/beta hydrolase domain-containing protein 14A</fullName>
    </alternativeName>
</protein>